<evidence type="ECO:0000259" key="15">
    <source>
        <dbReference type="Pfam" id="PF00511"/>
    </source>
</evidence>
<sequence>MEALADRLSACQDKILTLYEDDSKKLTDQIEHWRCVRHECAVLYKAREMGHQHLNHQAVPPLTVSRSKAHQAIELQIALESLNNSDYKDEDWTLQDTSLEMWYAEPKACFKKKGETVTVLFDCEKDNAMDYTLWGYVYVWGDNGWDKLSGQVDYWGLFYWSQNLKVYYKDFKDDAKKYSKTGCWEVHVGGTVIHYSDSMSSTAFGDSVSPAEITSGLHSHSTPTLTHTSPKSTKENSGAPQPPAKRRRPDSAADPVRALDGNSRSLLAGPPHNCAGNSVHANCTPVVHLKGEPNCLKCLRYRFGKHKHLYLNVSSTWHWANNADSKAIVTVTFGNEQQRQEFLSSVKIPNTVTVSKGHMTF</sequence>
<evidence type="ECO:0000256" key="2">
    <source>
        <dbReference type="ARBA" id="ARBA00007794"/>
    </source>
</evidence>
<evidence type="ECO:0000256" key="13">
    <source>
        <dbReference type="SAM" id="MobiDB-lite"/>
    </source>
</evidence>
<reference evidence="16 17" key="1">
    <citation type="journal article" date="2009" name="Virology">
        <title>Genomic diversity and interspecies host infection of alpha12 Macaca fascicularis papillomaviruses (MfPVs).</title>
        <authorList>
            <person name="Chen Z."/>
            <person name="van Doorslaer K."/>
            <person name="Desalle R."/>
            <person name="Wood C.E."/>
            <person name="Kaplan J.R."/>
            <person name="Wagner J.D."/>
            <person name="Burk R.D."/>
        </authorList>
    </citation>
    <scope>NUCLEOTIDE SEQUENCE [LARGE SCALE GENOMIC DNA]</scope>
    <source>
        <strain evidence="16">Mac76</strain>
    </source>
</reference>
<keyword evidence="12" id="KW-0832">Ubl conjugation</keyword>
<dbReference type="GO" id="GO:0000166">
    <property type="term" value="F:nucleotide binding"/>
    <property type="evidence" value="ECO:0007669"/>
    <property type="project" value="UniProtKB-UniRule"/>
</dbReference>
<feature type="domain" description="Papillomavirus E2 C-terminal" evidence="15">
    <location>
        <begin position="285"/>
        <end position="359"/>
    </location>
</feature>
<dbReference type="InterPro" id="IPR042503">
    <property type="entry name" value="Regulatory_protein_E2_N_1"/>
</dbReference>
<dbReference type="GO" id="GO:0003700">
    <property type="term" value="F:DNA-binding transcription factor activity"/>
    <property type="evidence" value="ECO:0007669"/>
    <property type="project" value="UniProtKB-UniRule"/>
</dbReference>
<feature type="compositionally biased region" description="Low complexity" evidence="13">
    <location>
        <begin position="215"/>
        <end position="231"/>
    </location>
</feature>
<gene>
    <name evidence="12 16" type="primary">E2</name>
</gene>
<feature type="region of interest" description="DNA-binding domain" evidence="12">
    <location>
        <begin position="283"/>
        <end position="361"/>
    </location>
</feature>
<evidence type="ECO:0000256" key="5">
    <source>
        <dbReference type="ARBA" id="ARBA00022553"/>
    </source>
</evidence>
<evidence type="ECO:0000256" key="7">
    <source>
        <dbReference type="ARBA" id="ARBA00022705"/>
    </source>
</evidence>
<evidence type="ECO:0000256" key="8">
    <source>
        <dbReference type="ARBA" id="ARBA00023015"/>
    </source>
</evidence>
<keyword evidence="11 12" id="KW-0804">Transcription</keyword>
<dbReference type="InterPro" id="IPR012677">
    <property type="entry name" value="Nucleotide-bd_a/b_plait_sf"/>
</dbReference>
<keyword evidence="10 12" id="KW-0010">Activator</keyword>
<evidence type="ECO:0000256" key="11">
    <source>
        <dbReference type="ARBA" id="ARBA00023163"/>
    </source>
</evidence>
<dbReference type="Pfam" id="PF00508">
    <property type="entry name" value="PPV_E2_N"/>
    <property type="match status" value="1"/>
</dbReference>
<dbReference type="InterPro" id="IPR036050">
    <property type="entry name" value="Regulatory_protein_E2_N"/>
</dbReference>
<dbReference type="InterPro" id="IPR001866">
    <property type="entry name" value="PPV_E2_N"/>
</dbReference>
<keyword evidence="7 12" id="KW-0235">DNA replication</keyword>
<dbReference type="EMBL" id="EF558843">
    <property type="protein sequence ID" value="ABX56104.1"/>
    <property type="molecule type" value="Genomic_DNA"/>
</dbReference>
<comment type="subcellular location">
    <subcellularLocation>
        <location evidence="1 12">Host nucleus</location>
    </subcellularLocation>
</comment>
<proteinExistence type="inferred from homology"/>
<evidence type="ECO:0000256" key="4">
    <source>
        <dbReference type="ARBA" id="ARBA00022518"/>
    </source>
</evidence>
<comment type="similarity">
    <text evidence="12">Belongs to the papillomaviridae E2 protein family.</text>
</comment>
<dbReference type="SUPFAM" id="SSF51332">
    <property type="entry name" value="E2 regulatory, transactivation domain"/>
    <property type="match status" value="1"/>
</dbReference>
<dbReference type="GO" id="GO:0042025">
    <property type="term" value="C:host cell nucleus"/>
    <property type="evidence" value="ECO:0007669"/>
    <property type="project" value="UniProtKB-SubCell"/>
</dbReference>
<feature type="cross-link" description="Glycyl lysine isopeptide (Lys-Gly) (interchain with G-Cter in SUMO)" evidence="12">
    <location>
        <position position="290"/>
    </location>
</feature>
<comment type="function">
    <text evidence="12">Plays a role in the initiation of viral DNA replication. A dimer of E2 interacts with a dimer of E1 in order to improve specificity of E1 DNA binding activity. Once the complex recognizes and binds DNA at specific sites, the E2 dimer is removed from DNA. E2 also regulates viral transcription through binding to the E2RE response element (5'-ACCNNNNNNGGT-3') present in multiple copies in the regulatory regions of the viral genome. Activates or represses transcription depending on E2RE's position with regards to proximal promoter elements including the TATA-box. Repression occurs by sterically hindering the assembly of the transcription initiation complex.</text>
</comment>
<keyword evidence="4 12" id="KW-0244">Early protein</keyword>
<feature type="region of interest" description="Disordered" evidence="13">
    <location>
        <begin position="215"/>
        <end position="264"/>
    </location>
</feature>
<keyword evidence="6 12" id="KW-1048">Host nucleus</keyword>
<dbReference type="Gene3D" id="1.10.287.30">
    <property type="entry name" value="E2 (early) protein, N terminal domain, subdomain 1"/>
    <property type="match status" value="1"/>
</dbReference>
<dbReference type="InterPro" id="IPR000427">
    <property type="entry name" value="Papillomavirus_E2_C"/>
</dbReference>
<evidence type="ECO:0000256" key="6">
    <source>
        <dbReference type="ARBA" id="ARBA00022562"/>
    </source>
</evidence>
<dbReference type="Proteomes" id="UP000124378">
    <property type="component" value="Segment"/>
</dbReference>
<organism evidence="16 17">
    <name type="scientific">Macaca fascicularis papillomavirus 5</name>
    <dbReference type="NCBI Taxonomy" id="471183"/>
    <lineage>
        <taxon>Viruses</taxon>
        <taxon>Monodnaviria</taxon>
        <taxon>Shotokuvirae</taxon>
        <taxon>Cossaviricota</taxon>
        <taxon>Papovaviricetes</taxon>
        <taxon>Zurhausenvirales</taxon>
        <taxon>Papillomaviridae</taxon>
        <taxon>Firstpapillomavirinae</taxon>
        <taxon>Alphapapillomavirus</taxon>
        <taxon>Rhesus papillomavirus type 1</taxon>
    </lineage>
</organism>
<protein>
    <recommendedName>
        <fullName evidence="12">Regulatory protein E2</fullName>
    </recommendedName>
</protein>
<comment type="PTM">
    <text evidence="12">Sumoylation plays a regulatory role in E2 transcriptional activity.</text>
</comment>
<keyword evidence="3 12" id="KW-0678">Repressor</keyword>
<evidence type="ECO:0000313" key="17">
    <source>
        <dbReference type="Proteomes" id="UP000124378"/>
    </source>
</evidence>
<evidence type="ECO:0000259" key="14">
    <source>
        <dbReference type="Pfam" id="PF00508"/>
    </source>
</evidence>
<feature type="domain" description="Papillomavirus E2 N-terminal" evidence="14">
    <location>
        <begin position="1"/>
        <end position="195"/>
    </location>
</feature>
<feature type="region of interest" description="Transactivation domain" evidence="12">
    <location>
        <begin position="1"/>
        <end position="200"/>
    </location>
</feature>
<comment type="subunit">
    <text evidence="12">Binds DNA as homodimer. Interacts with protein E1; this interaction greatly increases E1 DNA-binding activity. Interacts with protein L1; this interaction enhances E2-dependent replication and transcription activation. Interacts with protein L2; this interaction inhibits E2 transcriptional activity but not DNA replication function E2. Interacts with protein E7; this interaction inhibits E7 oncogenic activity. Interacts with host TAF1; this interaction modulates E2-dependent transcriptional regulation. Interacts with host BRD4; this interaction mediates E2 transcriptional activation function. Additionally, the interaction with host BRD4 on mitotic chromosomes mediates tethering of the viral genome. Interacts with host TOPBP1; this interaction is required for optimal viral DNA replication.</text>
</comment>
<dbReference type="GO" id="GO:0003677">
    <property type="term" value="F:DNA binding"/>
    <property type="evidence" value="ECO:0007669"/>
    <property type="project" value="UniProtKB-UniRule"/>
</dbReference>
<dbReference type="Gene3D" id="3.30.70.330">
    <property type="match status" value="1"/>
</dbReference>
<dbReference type="Pfam" id="PF00511">
    <property type="entry name" value="PPV_E2_C"/>
    <property type="match status" value="1"/>
</dbReference>
<keyword evidence="9 12" id="KW-0238">DNA-binding</keyword>
<evidence type="ECO:0000256" key="1">
    <source>
        <dbReference type="ARBA" id="ARBA00004147"/>
    </source>
</evidence>
<dbReference type="HAMAP" id="MF_04001">
    <property type="entry name" value="PPV_E2"/>
    <property type="match status" value="1"/>
</dbReference>
<keyword evidence="12" id="KW-1017">Isopeptide bond</keyword>
<dbReference type="GO" id="GO:0039693">
    <property type="term" value="P:viral DNA genome replication"/>
    <property type="evidence" value="ECO:0007669"/>
    <property type="project" value="UniProtKB-UniRule"/>
</dbReference>
<dbReference type="InterPro" id="IPR042504">
    <property type="entry name" value="Regulatory_protein_E2_N_2"/>
</dbReference>
<keyword evidence="8 12" id="KW-0805">Transcription regulation</keyword>
<dbReference type="SUPFAM" id="SSF54957">
    <property type="entry name" value="Viral DNA-binding domain"/>
    <property type="match status" value="1"/>
</dbReference>
<evidence type="ECO:0000256" key="10">
    <source>
        <dbReference type="ARBA" id="ARBA00023159"/>
    </source>
</evidence>
<evidence type="ECO:0000313" key="16">
    <source>
        <dbReference type="EMBL" id="ABX56104.1"/>
    </source>
</evidence>
<comment type="similarity">
    <text evidence="2">Belongs to the papillomaviridae E8^E2C protein family.</text>
</comment>
<dbReference type="Gene3D" id="2.170.200.10">
    <property type="entry name" value="Papillomavirus E2 early protein domain"/>
    <property type="match status" value="1"/>
</dbReference>
<accession>C3PUA7</accession>
<name>C3PUA7_RHPV1</name>
<comment type="PTM">
    <text evidence="12">Phosphorylated.</text>
</comment>
<dbReference type="GO" id="GO:0006260">
    <property type="term" value="P:DNA replication"/>
    <property type="evidence" value="ECO:0007669"/>
    <property type="project" value="UniProtKB-KW"/>
</dbReference>
<evidence type="ECO:0000256" key="9">
    <source>
        <dbReference type="ARBA" id="ARBA00023125"/>
    </source>
</evidence>
<keyword evidence="5 12" id="KW-0597">Phosphoprotein</keyword>
<evidence type="ECO:0000256" key="3">
    <source>
        <dbReference type="ARBA" id="ARBA00022491"/>
    </source>
</evidence>
<dbReference type="InterPro" id="IPR035975">
    <property type="entry name" value="E2/EBNA1_C_sf"/>
</dbReference>
<dbReference type="GO" id="GO:0006351">
    <property type="term" value="P:DNA-templated transcription"/>
    <property type="evidence" value="ECO:0007669"/>
    <property type="project" value="UniProtKB-UniRule"/>
</dbReference>
<evidence type="ECO:0000256" key="12">
    <source>
        <dbReference type="HAMAP-Rule" id="MF_04001"/>
    </source>
</evidence>
<dbReference type="InterPro" id="IPR033668">
    <property type="entry name" value="Reg_prot_E2"/>
</dbReference>
<dbReference type="GO" id="GO:0006275">
    <property type="term" value="P:regulation of DNA replication"/>
    <property type="evidence" value="ECO:0007669"/>
    <property type="project" value="UniProtKB-UniRule"/>
</dbReference>